<accession>A0ABX5NL34</accession>
<name>A0ABX5NL34_SERMA</name>
<protein>
    <submittedName>
        <fullName evidence="1">Hemin ABC transporter ATP-binding subunit</fullName>
    </submittedName>
</protein>
<reference evidence="1" key="2">
    <citation type="submission" date="2018-06" db="EMBL/GenBank/DDBJ databases">
        <authorList>
            <person name="Martins R.C."/>
            <person name="Perdigao-Neto L.V."/>
            <person name="Costa S.F."/>
            <person name="Levin A.S.S."/>
        </authorList>
    </citation>
    <scope>NUCLEOTIDE SEQUENCE</scope>
    <source>
        <strain evidence="1">1283</strain>
    </source>
</reference>
<sequence>MDNAACLTARELRYSLGARRLINDVSLSLAGGE</sequence>
<dbReference type="Proteomes" id="UP000247823">
    <property type="component" value="Unassembled WGS sequence"/>
</dbReference>
<organism evidence="1 2">
    <name type="scientific">Serratia marcescens</name>
    <dbReference type="NCBI Taxonomy" id="615"/>
    <lineage>
        <taxon>Bacteria</taxon>
        <taxon>Pseudomonadati</taxon>
        <taxon>Pseudomonadota</taxon>
        <taxon>Gammaproteobacteria</taxon>
        <taxon>Enterobacterales</taxon>
        <taxon>Yersiniaceae</taxon>
        <taxon>Serratia</taxon>
    </lineage>
</organism>
<comment type="caution">
    <text evidence="1">The sequence shown here is derived from an EMBL/GenBank/DDBJ whole genome shotgun (WGS) entry which is preliminary data.</text>
</comment>
<feature type="non-terminal residue" evidence="1">
    <location>
        <position position="33"/>
    </location>
</feature>
<proteinExistence type="predicted"/>
<gene>
    <name evidence="1" type="primary">hmuV</name>
    <name evidence="1" type="ORF">DMW51_01690</name>
</gene>
<keyword evidence="1" id="KW-0547">Nucleotide-binding</keyword>
<dbReference type="EMBL" id="QJQB01000036">
    <property type="protein sequence ID" value="PYA74673.1"/>
    <property type="molecule type" value="Genomic_DNA"/>
</dbReference>
<keyword evidence="2" id="KW-1185">Reference proteome</keyword>
<dbReference type="GO" id="GO:0005524">
    <property type="term" value="F:ATP binding"/>
    <property type="evidence" value="ECO:0007669"/>
    <property type="project" value="UniProtKB-KW"/>
</dbReference>
<keyword evidence="1" id="KW-0067">ATP-binding</keyword>
<evidence type="ECO:0000313" key="2">
    <source>
        <dbReference type="Proteomes" id="UP000247823"/>
    </source>
</evidence>
<reference evidence="1" key="1">
    <citation type="submission" date="2018-06" db="EMBL/GenBank/DDBJ databases">
        <title>Serratia marcescens genome sequencing and assembly.</title>
        <authorList>
            <person name="Martins R.C.R."/>
            <person name="Perdigao-Neto L.V."/>
            <person name="Costa S.F."/>
            <person name="Levin A.S.S."/>
        </authorList>
    </citation>
    <scope>NUCLEOTIDE SEQUENCE</scope>
    <source>
        <strain evidence="1">1283</strain>
    </source>
</reference>
<evidence type="ECO:0000313" key="1">
    <source>
        <dbReference type="EMBL" id="PYA74673.1"/>
    </source>
</evidence>